<dbReference type="BioCyc" id="ECAT999415-HMP:GTTI-780-MONOMER"/>
<comment type="caution">
    <text evidence="3">The sequence shown here is derived from an EMBL/GenBank/DDBJ whole genome shotgun (WGS) entry which is preliminary data.</text>
</comment>
<dbReference type="SUPFAM" id="SSF50249">
    <property type="entry name" value="Nucleic acid-binding proteins"/>
    <property type="match status" value="1"/>
</dbReference>
<evidence type="ECO:0008006" key="5">
    <source>
        <dbReference type="Google" id="ProtNLM"/>
    </source>
</evidence>
<dbReference type="OrthoDB" id="9809878at2"/>
<dbReference type="eggNOG" id="ENOG5033KNV">
    <property type="taxonomic scope" value="Bacteria"/>
</dbReference>
<dbReference type="Pfam" id="PF00436">
    <property type="entry name" value="SSB"/>
    <property type="match status" value="1"/>
</dbReference>
<keyword evidence="1 2" id="KW-0238">DNA-binding</keyword>
<dbReference type="Proteomes" id="UP000011758">
    <property type="component" value="Unassembled WGS sequence"/>
</dbReference>
<evidence type="ECO:0000313" key="3">
    <source>
        <dbReference type="EMBL" id="EMD16980.1"/>
    </source>
</evidence>
<dbReference type="Gene3D" id="2.40.50.140">
    <property type="entry name" value="Nucleic acid-binding proteins"/>
    <property type="match status" value="1"/>
</dbReference>
<accession>M2Q256</accession>
<dbReference type="PROSITE" id="PS50935">
    <property type="entry name" value="SSB"/>
    <property type="match status" value="1"/>
</dbReference>
<name>M2Q256_9FIRM</name>
<keyword evidence="4" id="KW-1185">Reference proteome</keyword>
<evidence type="ECO:0000256" key="1">
    <source>
        <dbReference type="ARBA" id="ARBA00023125"/>
    </source>
</evidence>
<dbReference type="AlphaFoldDB" id="M2Q256"/>
<gene>
    <name evidence="3" type="ORF">HMPREF9943_00758</name>
</gene>
<evidence type="ECO:0000256" key="2">
    <source>
        <dbReference type="PROSITE-ProRule" id="PRU00252"/>
    </source>
</evidence>
<sequence length="111" mass="12658">MYNHVFVVGRIESLPDETVFENNPNKDALMILRLEQPFQVGENEIEFDLIPAVLWNGMAEMVNGACKIGSLVAVTGRLINLREQPYFKQFPVIVLRGEKVEILDRLLEEKG</sequence>
<dbReference type="RefSeq" id="WP_004802188.1">
    <property type="nucleotide sequence ID" value="NZ_AUGJ01000008.1"/>
</dbReference>
<dbReference type="EMBL" id="AGEJ01000012">
    <property type="protein sequence ID" value="EMD16980.1"/>
    <property type="molecule type" value="Genomic_DNA"/>
</dbReference>
<protein>
    <recommendedName>
        <fullName evidence="5">Single-stranded DNA-binding protein</fullName>
    </recommendedName>
</protein>
<organism evidence="3 4">
    <name type="scientific">Eggerthia catenaformis OT 569 = DSM 20559</name>
    <dbReference type="NCBI Taxonomy" id="999415"/>
    <lineage>
        <taxon>Bacteria</taxon>
        <taxon>Bacillati</taxon>
        <taxon>Bacillota</taxon>
        <taxon>Erysipelotrichia</taxon>
        <taxon>Erysipelotrichales</taxon>
        <taxon>Coprobacillaceae</taxon>
        <taxon>Eggerthia</taxon>
    </lineage>
</organism>
<dbReference type="InterPro" id="IPR012340">
    <property type="entry name" value="NA-bd_OB-fold"/>
</dbReference>
<dbReference type="InterPro" id="IPR000424">
    <property type="entry name" value="Primosome_PriB/ssb"/>
</dbReference>
<evidence type="ECO:0000313" key="4">
    <source>
        <dbReference type="Proteomes" id="UP000011758"/>
    </source>
</evidence>
<proteinExistence type="predicted"/>
<reference evidence="3 4" key="1">
    <citation type="submission" date="2013-02" db="EMBL/GenBank/DDBJ databases">
        <title>The Genome Sequence of Lactobacillus catenaformis F0143.</title>
        <authorList>
            <consortium name="The Broad Institute Genome Sequencing Platform"/>
            <person name="Earl A."/>
            <person name="Ward D."/>
            <person name="Feldgarden M."/>
            <person name="Gevers D."/>
            <person name="Izard J."/>
            <person name="Blanton J.M."/>
            <person name="Mathney J."/>
            <person name="Dewhirst F.E."/>
            <person name="Young S.K."/>
            <person name="Zeng Q."/>
            <person name="Gargeya S."/>
            <person name="Fitzgerald M."/>
            <person name="Haas B."/>
            <person name="Abouelleil A."/>
            <person name="Alvarado L."/>
            <person name="Arachchi H.M."/>
            <person name="Berlin A."/>
            <person name="Chapman S.B."/>
            <person name="Gearin G."/>
            <person name="Goldberg J."/>
            <person name="Griggs A."/>
            <person name="Gujja S."/>
            <person name="Hansen M."/>
            <person name="Heiman D."/>
            <person name="Howarth C."/>
            <person name="Larimer J."/>
            <person name="Lui A."/>
            <person name="MacDonald P.J.P."/>
            <person name="McCowen C."/>
            <person name="Montmayeur A."/>
            <person name="Murphy C."/>
            <person name="Neiman D."/>
            <person name="Pearson M."/>
            <person name="Priest M."/>
            <person name="Roberts A."/>
            <person name="Saif S."/>
            <person name="Shea T."/>
            <person name="Sisk P."/>
            <person name="Stolte C."/>
            <person name="Sykes S."/>
            <person name="Wortman J."/>
            <person name="Nusbaum C."/>
            <person name="Birren B."/>
        </authorList>
    </citation>
    <scope>NUCLEOTIDE SEQUENCE [LARGE SCALE GENOMIC DNA]</scope>
    <source>
        <strain evidence="3 4">OT 569</strain>
    </source>
</reference>
<dbReference type="GO" id="GO:0003697">
    <property type="term" value="F:single-stranded DNA binding"/>
    <property type="evidence" value="ECO:0007669"/>
    <property type="project" value="InterPro"/>
</dbReference>
<dbReference type="STRING" id="999415.HMPREF9943_00758"/>